<dbReference type="GO" id="GO:0016301">
    <property type="term" value="F:kinase activity"/>
    <property type="evidence" value="ECO:0007669"/>
    <property type="project" value="UniProtKB-KW"/>
</dbReference>
<evidence type="ECO:0000256" key="11">
    <source>
        <dbReference type="PROSITE-ProRule" id="PRU00421"/>
    </source>
</evidence>
<dbReference type="PANTHER" id="PTHR30175:SF3">
    <property type="entry name" value="PTS SYSTEM N-ACETYLMURAMIC ACID-SPECIFIC EIIBC COMPONENT"/>
    <property type="match status" value="1"/>
</dbReference>
<evidence type="ECO:0000313" key="15">
    <source>
        <dbReference type="EMBL" id="MYL62080.1"/>
    </source>
</evidence>
<reference evidence="15 16" key="1">
    <citation type="submission" date="2019-11" db="EMBL/GenBank/DDBJ databases">
        <title>Genome sequences of 17 halophilic strains isolated from different environments.</title>
        <authorList>
            <person name="Furrow R.E."/>
        </authorList>
    </citation>
    <scope>NUCLEOTIDE SEQUENCE [LARGE SCALE GENOMIC DNA]</scope>
    <source>
        <strain evidence="15 16">22506_14_FS</strain>
    </source>
</reference>
<dbReference type="GO" id="GO:0008982">
    <property type="term" value="F:protein-N(PI)-phosphohistidine-sugar phosphotransferase activity"/>
    <property type="evidence" value="ECO:0007669"/>
    <property type="project" value="InterPro"/>
</dbReference>
<gene>
    <name evidence="15" type="ORF">GLW07_01795</name>
</gene>
<feature type="transmembrane region" description="Helical" evidence="12">
    <location>
        <begin position="360"/>
        <end position="381"/>
    </location>
</feature>
<evidence type="ECO:0000256" key="10">
    <source>
        <dbReference type="ARBA" id="ARBA00023136"/>
    </source>
</evidence>
<comment type="caution">
    <text evidence="15">The sequence shown here is derived from an EMBL/GenBank/DDBJ whole genome shotgun (WGS) entry which is preliminary data.</text>
</comment>
<dbReference type="InterPro" id="IPR050558">
    <property type="entry name" value="PTS_Sugar-Specific_Components"/>
</dbReference>
<feature type="transmembrane region" description="Helical" evidence="12">
    <location>
        <begin position="158"/>
        <end position="177"/>
    </location>
</feature>
<evidence type="ECO:0000256" key="3">
    <source>
        <dbReference type="ARBA" id="ARBA00022475"/>
    </source>
</evidence>
<evidence type="ECO:0000256" key="1">
    <source>
        <dbReference type="ARBA" id="ARBA00004651"/>
    </source>
</evidence>
<keyword evidence="3" id="KW-1003">Cell membrane</keyword>
<protein>
    <submittedName>
        <fullName evidence="15">PTS sugar transporter subunit IIC</fullName>
    </submittedName>
</protein>
<dbReference type="InterPro" id="IPR003352">
    <property type="entry name" value="PTS_EIIC"/>
</dbReference>
<feature type="domain" description="PTS EIIB type-1" evidence="13">
    <location>
        <begin position="5"/>
        <end position="87"/>
    </location>
</feature>
<feature type="transmembrane region" description="Helical" evidence="12">
    <location>
        <begin position="393"/>
        <end position="419"/>
    </location>
</feature>
<dbReference type="PANTHER" id="PTHR30175">
    <property type="entry name" value="PHOSPHOTRANSFERASE SYSTEM TRANSPORT PROTEIN"/>
    <property type="match status" value="1"/>
</dbReference>
<dbReference type="FunFam" id="3.30.1360.60:FF:000001">
    <property type="entry name" value="PTS system glucose-specific IIBC component PtsG"/>
    <property type="match status" value="1"/>
</dbReference>
<evidence type="ECO:0000256" key="12">
    <source>
        <dbReference type="SAM" id="Phobius"/>
    </source>
</evidence>
<evidence type="ECO:0000256" key="6">
    <source>
        <dbReference type="ARBA" id="ARBA00022683"/>
    </source>
</evidence>
<accession>A0A845ESJ3</accession>
<dbReference type="Proteomes" id="UP000447833">
    <property type="component" value="Unassembled WGS sequence"/>
</dbReference>
<feature type="transmembrane region" description="Helical" evidence="12">
    <location>
        <begin position="327"/>
        <end position="348"/>
    </location>
</feature>
<keyword evidence="7 12" id="KW-0812">Transmembrane</keyword>
<proteinExistence type="predicted"/>
<keyword evidence="9 12" id="KW-1133">Transmembrane helix</keyword>
<feature type="transmembrane region" description="Helical" evidence="12">
    <location>
        <begin position="244"/>
        <end position="268"/>
    </location>
</feature>
<organism evidence="15 16">
    <name type="scientific">Guptibacillus hwajinpoensis</name>
    <dbReference type="NCBI Taxonomy" id="208199"/>
    <lineage>
        <taxon>Bacteria</taxon>
        <taxon>Bacillati</taxon>
        <taxon>Bacillota</taxon>
        <taxon>Bacilli</taxon>
        <taxon>Bacillales</taxon>
        <taxon>Guptibacillaceae</taxon>
        <taxon>Guptibacillus</taxon>
    </lineage>
</organism>
<evidence type="ECO:0000259" key="13">
    <source>
        <dbReference type="PROSITE" id="PS51098"/>
    </source>
</evidence>
<evidence type="ECO:0000256" key="4">
    <source>
        <dbReference type="ARBA" id="ARBA00022597"/>
    </source>
</evidence>
<keyword evidence="4 15" id="KW-0762">Sugar transport</keyword>
<sequence>MRKEERLANDILPLLGGPSNIQSLTSCMTRLRVTPIDSSKVDLEQLKEIDGVLGVVEAETVQVILGPGIVTKVAEEVSKMSGVEAEDLDDEEDIFEGLAAQTKSDLKQKNATPFKLFLRKIASIFIPLIPAIVASGLIAGITNIVIRSGVDPETSIVSILNFIGWGLFGYLGIFVGINAAKEFGGTPALGGIAGILIINPALADITLFGEQLVPGRGGLVGVMLAAFFMAWTERRVRRFVPSSLDIIVTPTISVLITGFATLIVLQPIGGFVSDLITQGLLGLIDAGGIFSGLILAGTFLPLVVTGLHQGLTPVHMELINTIGDDPLLPILAMGGAGQVGAAFAIYFKTKNKKLRKVIKAGLPVGILGIGEPLIFGVTLPLGRPFVTACLGAAIGGAFAAFFKVATIAIGVSGLPLIFLVNSNQILYYIISLVVAYFFGFVFTYLFGFKEEMTVAIDKGVSKTTAA</sequence>
<dbReference type="InterPro" id="IPR036878">
    <property type="entry name" value="Glu_permease_IIB"/>
</dbReference>
<dbReference type="EMBL" id="WMEY01000001">
    <property type="protein sequence ID" value="MYL62080.1"/>
    <property type="molecule type" value="Genomic_DNA"/>
</dbReference>
<dbReference type="CDD" id="cd00212">
    <property type="entry name" value="PTS_IIB_glc"/>
    <property type="match status" value="1"/>
</dbReference>
<evidence type="ECO:0000256" key="5">
    <source>
        <dbReference type="ARBA" id="ARBA00022679"/>
    </source>
</evidence>
<feature type="active site" description="Phosphocysteine intermediate; for EIIB activity" evidence="11">
    <location>
        <position position="27"/>
    </location>
</feature>
<evidence type="ECO:0000256" key="2">
    <source>
        <dbReference type="ARBA" id="ARBA00022448"/>
    </source>
</evidence>
<keyword evidence="6" id="KW-0598">Phosphotransferase system</keyword>
<dbReference type="SUPFAM" id="SSF55604">
    <property type="entry name" value="Glucose permease domain IIB"/>
    <property type="match status" value="1"/>
</dbReference>
<keyword evidence="2" id="KW-0813">Transport</keyword>
<dbReference type="InterPro" id="IPR013013">
    <property type="entry name" value="PTS_EIIC_1"/>
</dbReference>
<dbReference type="Pfam" id="PF00367">
    <property type="entry name" value="PTS_EIIB"/>
    <property type="match status" value="1"/>
</dbReference>
<evidence type="ECO:0000256" key="9">
    <source>
        <dbReference type="ARBA" id="ARBA00022989"/>
    </source>
</evidence>
<dbReference type="PROSITE" id="PS51098">
    <property type="entry name" value="PTS_EIIB_TYPE_1"/>
    <property type="match status" value="1"/>
</dbReference>
<feature type="transmembrane region" description="Helical" evidence="12">
    <location>
        <begin position="425"/>
        <end position="448"/>
    </location>
</feature>
<dbReference type="GO" id="GO:0005886">
    <property type="term" value="C:plasma membrane"/>
    <property type="evidence" value="ECO:0007669"/>
    <property type="project" value="UniProtKB-SubCell"/>
</dbReference>
<dbReference type="RefSeq" id="WP_160917972.1">
    <property type="nucleotide sequence ID" value="NZ_WMEY01000001.1"/>
</dbReference>
<dbReference type="PROSITE" id="PS51257">
    <property type="entry name" value="PROKAR_LIPOPROTEIN"/>
    <property type="match status" value="1"/>
</dbReference>
<keyword evidence="8" id="KW-0418">Kinase</keyword>
<comment type="subcellular location">
    <subcellularLocation>
        <location evidence="1">Cell membrane</location>
        <topology evidence="1">Multi-pass membrane protein</topology>
    </subcellularLocation>
</comment>
<evidence type="ECO:0000313" key="16">
    <source>
        <dbReference type="Proteomes" id="UP000447833"/>
    </source>
</evidence>
<feature type="transmembrane region" description="Helical" evidence="12">
    <location>
        <begin position="124"/>
        <end position="146"/>
    </location>
</feature>
<feature type="transmembrane region" description="Helical" evidence="12">
    <location>
        <begin position="189"/>
        <end position="209"/>
    </location>
</feature>
<feature type="transmembrane region" description="Helical" evidence="12">
    <location>
        <begin position="288"/>
        <end position="307"/>
    </location>
</feature>
<evidence type="ECO:0000259" key="14">
    <source>
        <dbReference type="PROSITE" id="PS51103"/>
    </source>
</evidence>
<name>A0A845ESJ3_9BACL</name>
<evidence type="ECO:0000256" key="7">
    <source>
        <dbReference type="ARBA" id="ARBA00022692"/>
    </source>
</evidence>
<dbReference type="InterPro" id="IPR001996">
    <property type="entry name" value="PTS_IIB_1"/>
</dbReference>
<feature type="transmembrane region" description="Helical" evidence="12">
    <location>
        <begin position="215"/>
        <end position="232"/>
    </location>
</feature>
<dbReference type="Gene3D" id="3.30.1360.60">
    <property type="entry name" value="Glucose permease domain IIB"/>
    <property type="match status" value="1"/>
</dbReference>
<dbReference type="InterPro" id="IPR018113">
    <property type="entry name" value="PTrfase_EIIB_Cys"/>
</dbReference>
<dbReference type="PROSITE" id="PS51103">
    <property type="entry name" value="PTS_EIIC_TYPE_1"/>
    <property type="match status" value="1"/>
</dbReference>
<dbReference type="GO" id="GO:0009401">
    <property type="term" value="P:phosphoenolpyruvate-dependent sugar phosphotransferase system"/>
    <property type="evidence" value="ECO:0007669"/>
    <property type="project" value="UniProtKB-KW"/>
</dbReference>
<dbReference type="AlphaFoldDB" id="A0A845ESJ3"/>
<dbReference type="GO" id="GO:0090588">
    <property type="term" value="F:protein-phosphocysteine-N-acetylmuramate phosphotransferase system transporter activity"/>
    <property type="evidence" value="ECO:0007669"/>
    <property type="project" value="TreeGrafter"/>
</dbReference>
<keyword evidence="10 12" id="KW-0472">Membrane</keyword>
<feature type="domain" description="PTS EIIC type-1" evidence="14">
    <location>
        <begin position="119"/>
        <end position="462"/>
    </location>
</feature>
<evidence type="ECO:0000256" key="8">
    <source>
        <dbReference type="ARBA" id="ARBA00022777"/>
    </source>
</evidence>
<keyword evidence="5" id="KW-0808">Transferase</keyword>
<dbReference type="Pfam" id="PF02378">
    <property type="entry name" value="PTS_EIIC"/>
    <property type="match status" value="1"/>
</dbReference>